<accession>A0AAX4IIW4</accession>
<dbReference type="Proteomes" id="UP001322277">
    <property type="component" value="Chromosome 5"/>
</dbReference>
<dbReference type="GeneID" id="87944724"/>
<dbReference type="EMBL" id="CP137309">
    <property type="protein sequence ID" value="WQF83207.1"/>
    <property type="molecule type" value="Genomic_DNA"/>
</dbReference>
<evidence type="ECO:0000256" key="2">
    <source>
        <dbReference type="SAM" id="SignalP"/>
    </source>
</evidence>
<feature type="compositionally biased region" description="Pro residues" evidence="1">
    <location>
        <begin position="218"/>
        <end position="230"/>
    </location>
</feature>
<feature type="compositionally biased region" description="Basic and acidic residues" evidence="1">
    <location>
        <begin position="94"/>
        <end position="128"/>
    </location>
</feature>
<dbReference type="AlphaFoldDB" id="A0AAX4IIW4"/>
<name>A0AAX4IIW4_9PEZI</name>
<feature type="compositionally biased region" description="Low complexity" evidence="1">
    <location>
        <begin position="144"/>
        <end position="164"/>
    </location>
</feature>
<evidence type="ECO:0000313" key="4">
    <source>
        <dbReference type="Proteomes" id="UP001322277"/>
    </source>
</evidence>
<evidence type="ECO:0000313" key="3">
    <source>
        <dbReference type="EMBL" id="WQF83207.1"/>
    </source>
</evidence>
<organism evidence="3 4">
    <name type="scientific">Colletotrichum destructivum</name>
    <dbReference type="NCBI Taxonomy" id="34406"/>
    <lineage>
        <taxon>Eukaryota</taxon>
        <taxon>Fungi</taxon>
        <taxon>Dikarya</taxon>
        <taxon>Ascomycota</taxon>
        <taxon>Pezizomycotina</taxon>
        <taxon>Sordariomycetes</taxon>
        <taxon>Hypocreomycetidae</taxon>
        <taxon>Glomerellales</taxon>
        <taxon>Glomerellaceae</taxon>
        <taxon>Colletotrichum</taxon>
        <taxon>Colletotrichum destructivum species complex</taxon>
    </lineage>
</organism>
<feature type="region of interest" description="Disordered" evidence="1">
    <location>
        <begin position="85"/>
        <end position="164"/>
    </location>
</feature>
<reference evidence="4" key="1">
    <citation type="journal article" date="2023" name="bioRxiv">
        <title>Complete genome of the Medicago anthracnose fungus, Colletotrichum destructivum, reveals a mini-chromosome-like region within a core chromosome.</title>
        <authorList>
            <person name="Lapalu N."/>
            <person name="Simon A."/>
            <person name="Lu A."/>
            <person name="Plaumann P.-L."/>
            <person name="Amselem J."/>
            <person name="Pigne S."/>
            <person name="Auger A."/>
            <person name="Koch C."/>
            <person name="Dallery J.-F."/>
            <person name="O'Connell R.J."/>
        </authorList>
    </citation>
    <scope>NUCLEOTIDE SEQUENCE [LARGE SCALE GENOMIC DNA]</scope>
    <source>
        <strain evidence="4">CBS 520.97</strain>
    </source>
</reference>
<feature type="region of interest" description="Disordered" evidence="1">
    <location>
        <begin position="218"/>
        <end position="295"/>
    </location>
</feature>
<proteinExistence type="predicted"/>
<evidence type="ECO:0000256" key="1">
    <source>
        <dbReference type="SAM" id="MobiDB-lite"/>
    </source>
</evidence>
<sequence>MRYSTVTLLGLVAVSSATWDGQFSYPPGIDPMGLSNGNVEFNIKTFGPLTGPPAGCISVWHPPHPDVYIDDCNSDKEHGWHWVHPGKPKWWKHPGKDKDHKKPKKPGHDKPKHPDQPDQPCDKCDQPHQPDQPDQPDKPDQPDQPDQPYQPEQPEPTTTPQWKWTTSTITQTAISTIYSCPPSVTNCPGNGGGTQYETVTVPAIVTICPVPVEPIPGPTSPPAAPPPAPTAPSAEPVPSAPSPPETLSSIVIPPPVSSGPAEVPPVPSSPPEAPPVTTTRPSVGTITRPNPTATSGRAVVTAGAAQNVQRAGGVVVAAVAAVAAFI</sequence>
<keyword evidence="4" id="KW-1185">Reference proteome</keyword>
<gene>
    <name evidence="3" type="ORF">CDEST_08221</name>
</gene>
<feature type="chain" id="PRO_5043780325" evidence="2">
    <location>
        <begin position="18"/>
        <end position="326"/>
    </location>
</feature>
<feature type="signal peptide" evidence="2">
    <location>
        <begin position="1"/>
        <end position="17"/>
    </location>
</feature>
<dbReference type="KEGG" id="cdet:87944724"/>
<protein>
    <submittedName>
        <fullName evidence="3">Uncharacterized protein</fullName>
    </submittedName>
</protein>
<feature type="compositionally biased region" description="Polar residues" evidence="1">
    <location>
        <begin position="277"/>
        <end position="295"/>
    </location>
</feature>
<dbReference type="RefSeq" id="XP_062780431.1">
    <property type="nucleotide sequence ID" value="XM_062924380.1"/>
</dbReference>
<keyword evidence="2" id="KW-0732">Signal</keyword>
<feature type="compositionally biased region" description="Pro residues" evidence="1">
    <location>
        <begin position="252"/>
        <end position="274"/>
    </location>
</feature>